<evidence type="ECO:0000256" key="1">
    <source>
        <dbReference type="ARBA" id="ARBA00001962"/>
    </source>
</evidence>
<dbReference type="InterPro" id="IPR018211">
    <property type="entry name" value="ADH_Fe_CS"/>
</dbReference>
<dbReference type="Gene3D" id="3.40.50.1970">
    <property type="match status" value="1"/>
</dbReference>
<dbReference type="PANTHER" id="PTHR11496">
    <property type="entry name" value="ALCOHOL DEHYDROGENASE"/>
    <property type="match status" value="1"/>
</dbReference>
<evidence type="ECO:0000256" key="2">
    <source>
        <dbReference type="ARBA" id="ARBA00007358"/>
    </source>
</evidence>
<dbReference type="SUPFAM" id="SSF56796">
    <property type="entry name" value="Dehydroquinate synthase-like"/>
    <property type="match status" value="1"/>
</dbReference>
<protein>
    <submittedName>
        <fullName evidence="7">Iron-containing alcohol dehydrogenase</fullName>
        <ecNumber evidence="7">1.1.1.1</ecNumber>
    </submittedName>
</protein>
<name>A0A941F5U6_9BACT</name>
<feature type="domain" description="Alcohol dehydrogenase iron-type/glycerol dehydrogenase GldA" evidence="5">
    <location>
        <begin position="17"/>
        <end position="175"/>
    </location>
</feature>
<dbReference type="InterPro" id="IPR056798">
    <property type="entry name" value="ADH_Fe_C"/>
</dbReference>
<dbReference type="Pfam" id="PF25137">
    <property type="entry name" value="ADH_Fe_C"/>
    <property type="match status" value="1"/>
</dbReference>
<dbReference type="PROSITE" id="PS00913">
    <property type="entry name" value="ADH_IRON_1"/>
    <property type="match status" value="1"/>
</dbReference>
<reference evidence="7" key="1">
    <citation type="journal article" date="2018" name="Int. J. Syst. Evol. Microbiol.">
        <title>Carboxylicivirga sediminis sp. nov., isolated from coastal sediment.</title>
        <authorList>
            <person name="Wang F.Q."/>
            <person name="Ren L.H."/>
            <person name="Zou R.J."/>
            <person name="Sun Y.Z."/>
            <person name="Liu X.J."/>
            <person name="Jiang F."/>
            <person name="Liu L.J."/>
        </authorList>
    </citation>
    <scope>NUCLEOTIDE SEQUENCE</scope>
    <source>
        <strain evidence="7">JR1</strain>
    </source>
</reference>
<evidence type="ECO:0000259" key="5">
    <source>
        <dbReference type="Pfam" id="PF00465"/>
    </source>
</evidence>
<evidence type="ECO:0000313" key="7">
    <source>
        <dbReference type="EMBL" id="MBR8537393.1"/>
    </source>
</evidence>
<dbReference type="RefSeq" id="WP_212192417.1">
    <property type="nucleotide sequence ID" value="NZ_JAGTAR010000031.1"/>
</dbReference>
<evidence type="ECO:0000256" key="3">
    <source>
        <dbReference type="ARBA" id="ARBA00023002"/>
    </source>
</evidence>
<keyword evidence="4" id="KW-0520">NAD</keyword>
<sequence length="378" mass="41718">MWTPQNLYSKFILKQPHILFGENAMGGLKTLPMSRLAVIHGTGINERHKELITKSTSAFSIKFIKKTWADEPTRKSFKENLKDLEEFQPDVILAIGGGSVLDGAKILRCLYEFPYFDIENNNFSMLEWSTKFIAIPTTIGSGSELSSAAVLINEEKATKEFVVSHSFIPEVVVFDSIFLENAPKKVLLLSCIDALAHLIEGYVSNVDNELIDVYAEKALSLIASNYKGILDSDKCKIQNLQMASYFAGMVQNHCIVGACHAIAHQLGAMNYPHALGIALVLTEVIKANAKNKEALLKYNKLAKSSGLGESYEDLIALINKVKSELSLESEISAFKDDLGKMYGNTILYENIINDKGGQGNPVVIDKAYIDAILKSLMV</sequence>
<dbReference type="EC" id="1.1.1.1" evidence="7"/>
<feature type="domain" description="Fe-containing alcohol dehydrogenase-like C-terminal" evidence="6">
    <location>
        <begin position="190"/>
        <end position="376"/>
    </location>
</feature>
<reference evidence="7" key="2">
    <citation type="submission" date="2021-04" db="EMBL/GenBank/DDBJ databases">
        <authorList>
            <person name="Zhang T."/>
            <person name="Zhang Y."/>
            <person name="Lu D."/>
            <person name="Zuo D."/>
            <person name="Du Z."/>
        </authorList>
    </citation>
    <scope>NUCLEOTIDE SEQUENCE</scope>
    <source>
        <strain evidence="7">JR1</strain>
    </source>
</reference>
<evidence type="ECO:0000259" key="6">
    <source>
        <dbReference type="Pfam" id="PF25137"/>
    </source>
</evidence>
<comment type="cofactor">
    <cofactor evidence="1">
        <name>Fe cation</name>
        <dbReference type="ChEBI" id="CHEBI:24875"/>
    </cofactor>
</comment>
<organism evidence="7 8">
    <name type="scientific">Carboxylicivirga sediminis</name>
    <dbReference type="NCBI Taxonomy" id="2006564"/>
    <lineage>
        <taxon>Bacteria</taxon>
        <taxon>Pseudomonadati</taxon>
        <taxon>Bacteroidota</taxon>
        <taxon>Bacteroidia</taxon>
        <taxon>Marinilabiliales</taxon>
        <taxon>Marinilabiliaceae</taxon>
        <taxon>Carboxylicivirga</taxon>
    </lineage>
</organism>
<gene>
    <name evidence="7" type="ORF">KDU71_17630</name>
</gene>
<dbReference type="EMBL" id="JAGTAR010000031">
    <property type="protein sequence ID" value="MBR8537393.1"/>
    <property type="molecule type" value="Genomic_DNA"/>
</dbReference>
<comment type="caution">
    <text evidence="7">The sequence shown here is derived from an EMBL/GenBank/DDBJ whole genome shotgun (WGS) entry which is preliminary data.</text>
</comment>
<accession>A0A941F5U6</accession>
<dbReference type="InterPro" id="IPR039697">
    <property type="entry name" value="Alcohol_dehydrogenase_Fe"/>
</dbReference>
<evidence type="ECO:0000313" key="8">
    <source>
        <dbReference type="Proteomes" id="UP000679220"/>
    </source>
</evidence>
<proteinExistence type="inferred from homology"/>
<dbReference type="InterPro" id="IPR001670">
    <property type="entry name" value="ADH_Fe/GldA"/>
</dbReference>
<dbReference type="GO" id="GO:0046872">
    <property type="term" value="F:metal ion binding"/>
    <property type="evidence" value="ECO:0007669"/>
    <property type="project" value="InterPro"/>
</dbReference>
<dbReference type="Gene3D" id="1.20.1090.10">
    <property type="entry name" value="Dehydroquinate synthase-like - alpha domain"/>
    <property type="match status" value="1"/>
</dbReference>
<dbReference type="Proteomes" id="UP000679220">
    <property type="component" value="Unassembled WGS sequence"/>
</dbReference>
<dbReference type="GO" id="GO:0004022">
    <property type="term" value="F:alcohol dehydrogenase (NAD+) activity"/>
    <property type="evidence" value="ECO:0007669"/>
    <property type="project" value="UniProtKB-EC"/>
</dbReference>
<keyword evidence="3 7" id="KW-0560">Oxidoreductase</keyword>
<keyword evidence="8" id="KW-1185">Reference proteome</keyword>
<dbReference type="PANTHER" id="PTHR11496:SF102">
    <property type="entry name" value="ALCOHOL DEHYDROGENASE 4"/>
    <property type="match status" value="1"/>
</dbReference>
<dbReference type="Pfam" id="PF00465">
    <property type="entry name" value="Fe-ADH"/>
    <property type="match status" value="1"/>
</dbReference>
<comment type="similarity">
    <text evidence="2">Belongs to the iron-containing alcohol dehydrogenase family.</text>
</comment>
<evidence type="ECO:0000256" key="4">
    <source>
        <dbReference type="ARBA" id="ARBA00023027"/>
    </source>
</evidence>
<dbReference type="AlphaFoldDB" id="A0A941F5U6"/>